<dbReference type="Proteomes" id="UP000741013">
    <property type="component" value="Unassembled WGS sequence"/>
</dbReference>
<dbReference type="EMBL" id="JAGGMS010000001">
    <property type="protein sequence ID" value="MBP2181618.1"/>
    <property type="molecule type" value="Genomic_DNA"/>
</dbReference>
<dbReference type="RefSeq" id="WP_209665016.1">
    <property type="nucleotide sequence ID" value="NZ_JAGGMS010000001.1"/>
</dbReference>
<accession>A0ABS4PQL8</accession>
<reference evidence="3 4" key="1">
    <citation type="submission" date="2021-03" db="EMBL/GenBank/DDBJ databases">
        <title>Sequencing the genomes of 1000 actinobacteria strains.</title>
        <authorList>
            <person name="Klenk H.-P."/>
        </authorList>
    </citation>
    <scope>NUCLEOTIDE SEQUENCE [LARGE SCALE GENOMIC DNA]</scope>
    <source>
        <strain evidence="3 4">DSM 45510</strain>
    </source>
</reference>
<protein>
    <recommendedName>
        <fullName evidence="5">Lipoprotein</fullName>
    </recommendedName>
</protein>
<gene>
    <name evidence="3" type="ORF">JOM49_003144</name>
</gene>
<sequence>MRKEVRLGAAALVLCSLAACGAPDGTPAAPPPPPTSTPAPPPTPDQVAWLNEFCEATKVFFSPPQPPEDLRDEFVAMDLDTYLSSVSSELQSVDFRTASLAPERFPRGAELVEAYTKTAEELSTKVGGYARQFDVAEETVRGWVAEVSSTLKTLKPQGLDLATLAAADGTVAQAHQQAEKCRPAKAEEGKPSATPVDLPAAKDGENLAACGDGRCEVLVSPSAVVPAPRRYGFTLFRVRSISGGVMQVGAKFGSGAITSPLDTGRSTIMNGLEVKAVAVGDGKAVLSFSPG</sequence>
<evidence type="ECO:0000313" key="4">
    <source>
        <dbReference type="Proteomes" id="UP000741013"/>
    </source>
</evidence>
<name>A0ABS4PQL8_9PSEU</name>
<evidence type="ECO:0000256" key="1">
    <source>
        <dbReference type="SAM" id="MobiDB-lite"/>
    </source>
</evidence>
<evidence type="ECO:0000256" key="2">
    <source>
        <dbReference type="SAM" id="SignalP"/>
    </source>
</evidence>
<keyword evidence="2" id="KW-0732">Signal</keyword>
<feature type="chain" id="PRO_5047290623" description="Lipoprotein" evidence="2">
    <location>
        <begin position="22"/>
        <end position="291"/>
    </location>
</feature>
<feature type="region of interest" description="Disordered" evidence="1">
    <location>
        <begin position="23"/>
        <end position="47"/>
    </location>
</feature>
<dbReference type="PROSITE" id="PS51257">
    <property type="entry name" value="PROKAR_LIPOPROTEIN"/>
    <property type="match status" value="1"/>
</dbReference>
<feature type="compositionally biased region" description="Pro residues" evidence="1">
    <location>
        <begin position="28"/>
        <end position="44"/>
    </location>
</feature>
<evidence type="ECO:0008006" key="5">
    <source>
        <dbReference type="Google" id="ProtNLM"/>
    </source>
</evidence>
<comment type="caution">
    <text evidence="3">The sequence shown here is derived from an EMBL/GenBank/DDBJ whole genome shotgun (WGS) entry which is preliminary data.</text>
</comment>
<organism evidence="3 4">
    <name type="scientific">Amycolatopsis magusensis</name>
    <dbReference type="NCBI Taxonomy" id="882444"/>
    <lineage>
        <taxon>Bacteria</taxon>
        <taxon>Bacillati</taxon>
        <taxon>Actinomycetota</taxon>
        <taxon>Actinomycetes</taxon>
        <taxon>Pseudonocardiales</taxon>
        <taxon>Pseudonocardiaceae</taxon>
        <taxon>Amycolatopsis</taxon>
    </lineage>
</organism>
<proteinExistence type="predicted"/>
<feature type="signal peptide" evidence="2">
    <location>
        <begin position="1"/>
        <end position="21"/>
    </location>
</feature>
<keyword evidence="4" id="KW-1185">Reference proteome</keyword>
<evidence type="ECO:0000313" key="3">
    <source>
        <dbReference type="EMBL" id="MBP2181618.1"/>
    </source>
</evidence>